<dbReference type="Proteomes" id="UP001056756">
    <property type="component" value="Chromosome"/>
</dbReference>
<organism evidence="2 3">
    <name type="scientific">Candidatus Pristimantibacillus lignocellulolyticus</name>
    <dbReference type="NCBI Taxonomy" id="2994561"/>
    <lineage>
        <taxon>Bacteria</taxon>
        <taxon>Bacillati</taxon>
        <taxon>Bacillota</taxon>
        <taxon>Bacilli</taxon>
        <taxon>Bacillales</taxon>
        <taxon>Paenibacillaceae</taxon>
        <taxon>Candidatus Pristimantibacillus</taxon>
    </lineage>
</organism>
<dbReference type="AlphaFoldDB" id="A0A9J6ZHG8"/>
<keyword evidence="1" id="KW-0812">Transmembrane</keyword>
<feature type="transmembrane region" description="Helical" evidence="1">
    <location>
        <begin position="102"/>
        <end position="121"/>
    </location>
</feature>
<protein>
    <submittedName>
        <fullName evidence="2">DUF2752 domain-containing protein</fullName>
    </submittedName>
</protein>
<dbReference type="KEGG" id="plig:NAG76_05115"/>
<sequence length="133" mass="15443">MLINYYKFQSFARKNPKLFWGSFFAIGLVAYIKIWLPLTNLGIPCPFHTLTGLYCPGCGITRAATELLQLNVQTSFHYNRLIYVLIPLYGFYWLSQRYNKKIAANVIMVFMTILTIAFGILRNIPYFSWLAPN</sequence>
<feature type="transmembrane region" description="Helical" evidence="1">
    <location>
        <begin position="77"/>
        <end position="95"/>
    </location>
</feature>
<gene>
    <name evidence="2" type="ORF">NAG76_05115</name>
</gene>
<keyword evidence="1" id="KW-1133">Transmembrane helix</keyword>
<accession>A0A9J6ZHG8</accession>
<evidence type="ECO:0000256" key="1">
    <source>
        <dbReference type="SAM" id="Phobius"/>
    </source>
</evidence>
<dbReference type="Pfam" id="PF10825">
    <property type="entry name" value="DUF2752"/>
    <property type="match status" value="1"/>
</dbReference>
<dbReference type="EMBL" id="CP097899">
    <property type="protein sequence ID" value="URN95626.1"/>
    <property type="molecule type" value="Genomic_DNA"/>
</dbReference>
<keyword evidence="1" id="KW-0472">Membrane</keyword>
<dbReference type="InterPro" id="IPR021215">
    <property type="entry name" value="DUF2752"/>
</dbReference>
<reference evidence="2" key="1">
    <citation type="submission" date="2022-05" db="EMBL/GenBank/DDBJ databases">
        <title>Novel bacterial taxa in a minimal lignocellulolytic consortium and its capacity to transform plastics disclosed by genome-resolved metagenomics.</title>
        <authorList>
            <person name="Rodriguez C.A.D."/>
            <person name="Diaz-Garcia L."/>
            <person name="Herrera K."/>
            <person name="Tarazona N.A."/>
            <person name="Sproer C."/>
            <person name="Overmann J."/>
            <person name="Jimenez D.J."/>
        </authorList>
    </citation>
    <scope>NUCLEOTIDE SEQUENCE</scope>
    <source>
        <strain evidence="2">MAG5</strain>
    </source>
</reference>
<evidence type="ECO:0000313" key="2">
    <source>
        <dbReference type="EMBL" id="URN95626.1"/>
    </source>
</evidence>
<feature type="transmembrane region" description="Helical" evidence="1">
    <location>
        <begin position="18"/>
        <end position="36"/>
    </location>
</feature>
<name>A0A9J6ZHG8_9BACL</name>
<evidence type="ECO:0000313" key="3">
    <source>
        <dbReference type="Proteomes" id="UP001056756"/>
    </source>
</evidence>
<proteinExistence type="predicted"/>